<dbReference type="PANTHER" id="PTHR19308">
    <property type="entry name" value="PHOSPHATIDYLCHOLINE TRANSFER PROTEIN"/>
    <property type="match status" value="1"/>
</dbReference>
<keyword evidence="3" id="KW-1185">Reference proteome</keyword>
<reference evidence="2 3" key="1">
    <citation type="submission" date="2024-02" db="EMBL/GenBank/DDBJ databases">
        <authorList>
            <person name="Daric V."/>
            <person name="Darras S."/>
        </authorList>
    </citation>
    <scope>NUCLEOTIDE SEQUENCE [LARGE SCALE GENOMIC DNA]</scope>
</reference>
<dbReference type="SUPFAM" id="SSF55961">
    <property type="entry name" value="Bet v1-like"/>
    <property type="match status" value="1"/>
</dbReference>
<dbReference type="InterPro" id="IPR023393">
    <property type="entry name" value="START-like_dom_sf"/>
</dbReference>
<proteinExistence type="predicted"/>
<evidence type="ECO:0000259" key="1">
    <source>
        <dbReference type="PROSITE" id="PS50848"/>
    </source>
</evidence>
<gene>
    <name evidence="2" type="ORF">CVLEPA_LOCUS21559</name>
</gene>
<dbReference type="Proteomes" id="UP001642483">
    <property type="component" value="Unassembled WGS sequence"/>
</dbReference>
<sequence length="336" mass="39744">MTLCKVIRHLVQRKCLAFGIHMQRVQKTYSIYRKLYQDYGRHKLMTAMFEHFQTKRPWCMFAVAACSFSWEEHSITNDEIARHIEELNILESVQSTATKSLPSNSEYTDLPDEWENILDGKNIKIWKLPLKNSDRTQYKVFGRFHDVSARQFFFVQTDLEYRRKWDKLVIDISVVDENQTTGEEVLRWISYFPYPFKAREYVYIRRLKVLQSSNVMAILARSVDHPKCVTNKNHVRVPLYISEMVIKPHKTIDEPGLDYLLTYCDDPQTSLPTRVSSWVVTTGIPDYIEKLHKASLNLNKVKEDKEEITNIMKARTKYDTNVVDKNQPKHCMQQTY</sequence>
<organism evidence="2 3">
    <name type="scientific">Clavelina lepadiformis</name>
    <name type="common">Light-bulb sea squirt</name>
    <name type="synonym">Ascidia lepadiformis</name>
    <dbReference type="NCBI Taxonomy" id="159417"/>
    <lineage>
        <taxon>Eukaryota</taxon>
        <taxon>Metazoa</taxon>
        <taxon>Chordata</taxon>
        <taxon>Tunicata</taxon>
        <taxon>Ascidiacea</taxon>
        <taxon>Aplousobranchia</taxon>
        <taxon>Clavelinidae</taxon>
        <taxon>Clavelina</taxon>
    </lineage>
</organism>
<accession>A0ABP0GCR1</accession>
<protein>
    <recommendedName>
        <fullName evidence="1">START domain-containing protein</fullName>
    </recommendedName>
</protein>
<name>A0ABP0GCR1_CLALP</name>
<dbReference type="PANTHER" id="PTHR19308:SF8">
    <property type="entry name" value="STAR-RELATED LIPID TRANSFER PROTEIN 7, MITOCHONDRIAL"/>
    <property type="match status" value="1"/>
</dbReference>
<comment type="caution">
    <text evidence="2">The sequence shown here is derived from an EMBL/GenBank/DDBJ whole genome shotgun (WGS) entry which is preliminary data.</text>
</comment>
<evidence type="ECO:0000313" key="2">
    <source>
        <dbReference type="EMBL" id="CAK8689573.1"/>
    </source>
</evidence>
<dbReference type="Pfam" id="PF01852">
    <property type="entry name" value="START"/>
    <property type="match status" value="1"/>
</dbReference>
<dbReference type="InterPro" id="IPR002913">
    <property type="entry name" value="START_lipid-bd_dom"/>
</dbReference>
<dbReference type="SMART" id="SM00234">
    <property type="entry name" value="START"/>
    <property type="match status" value="1"/>
</dbReference>
<evidence type="ECO:0000313" key="3">
    <source>
        <dbReference type="Proteomes" id="UP001642483"/>
    </source>
</evidence>
<feature type="domain" description="START" evidence="1">
    <location>
        <begin position="114"/>
        <end position="300"/>
    </location>
</feature>
<dbReference type="InterPro" id="IPR051213">
    <property type="entry name" value="START_lipid_transfer"/>
</dbReference>
<dbReference type="EMBL" id="CAWYQH010000108">
    <property type="protein sequence ID" value="CAK8689573.1"/>
    <property type="molecule type" value="Genomic_DNA"/>
</dbReference>
<dbReference type="Gene3D" id="3.30.530.20">
    <property type="match status" value="1"/>
</dbReference>
<dbReference type="PROSITE" id="PS50848">
    <property type="entry name" value="START"/>
    <property type="match status" value="1"/>
</dbReference>